<evidence type="ECO:0000256" key="8">
    <source>
        <dbReference type="ARBA" id="ARBA00051542"/>
    </source>
</evidence>
<dbReference type="InterPro" id="IPR014729">
    <property type="entry name" value="Rossmann-like_a/b/a_fold"/>
</dbReference>
<evidence type="ECO:0000313" key="13">
    <source>
        <dbReference type="Proteomes" id="UP000557688"/>
    </source>
</evidence>
<proteinExistence type="inferred from homology"/>
<dbReference type="Pfam" id="PF20258">
    <property type="entry name" value="tRNA_Me_trans_C"/>
    <property type="match status" value="1"/>
</dbReference>
<name>A0A839US62_9PROT</name>
<evidence type="ECO:0000259" key="11">
    <source>
        <dbReference type="Pfam" id="PF20259"/>
    </source>
</evidence>
<dbReference type="Gene3D" id="2.40.30.10">
    <property type="entry name" value="Translation factors"/>
    <property type="match status" value="1"/>
</dbReference>
<evidence type="ECO:0000256" key="4">
    <source>
        <dbReference type="ARBA" id="ARBA00022741"/>
    </source>
</evidence>
<keyword evidence="1 9" id="KW-0820">tRNA-binding</keyword>
<evidence type="ECO:0000256" key="7">
    <source>
        <dbReference type="ARBA" id="ARBA00023157"/>
    </source>
</evidence>
<feature type="region of interest" description="Interaction with tRNA" evidence="9">
    <location>
        <begin position="146"/>
        <end position="148"/>
    </location>
</feature>
<keyword evidence="6 9" id="KW-0694">RNA-binding</keyword>
<evidence type="ECO:0000256" key="6">
    <source>
        <dbReference type="ARBA" id="ARBA00022884"/>
    </source>
</evidence>
<dbReference type="EC" id="2.8.1.13" evidence="9"/>
<keyword evidence="4 9" id="KW-0547">Nucleotide-binding</keyword>
<feature type="active site" description="Nucleophile" evidence="9">
    <location>
        <position position="100"/>
    </location>
</feature>
<dbReference type="NCBIfam" id="NF001138">
    <property type="entry name" value="PRK00143.1"/>
    <property type="match status" value="1"/>
</dbReference>
<dbReference type="Pfam" id="PF20259">
    <property type="entry name" value="tRNA_Me_trans_M"/>
    <property type="match status" value="1"/>
</dbReference>
<dbReference type="HAMAP" id="MF_00144">
    <property type="entry name" value="tRNA_thiouridyl_MnmA"/>
    <property type="match status" value="1"/>
</dbReference>
<feature type="site" description="Interaction with tRNA" evidence="9">
    <location>
        <position position="338"/>
    </location>
</feature>
<dbReference type="EMBL" id="JACHXV010000003">
    <property type="protein sequence ID" value="MBB3173088.1"/>
    <property type="molecule type" value="Genomic_DNA"/>
</dbReference>
<evidence type="ECO:0000313" key="12">
    <source>
        <dbReference type="EMBL" id="MBB3173088.1"/>
    </source>
</evidence>
<feature type="active site" description="Cysteine persulfide intermediate" evidence="9">
    <location>
        <position position="197"/>
    </location>
</feature>
<dbReference type="Gene3D" id="2.30.30.280">
    <property type="entry name" value="Adenine nucleotide alpha hydrolases-like domains"/>
    <property type="match status" value="1"/>
</dbReference>
<dbReference type="InterPro" id="IPR046884">
    <property type="entry name" value="MnmA-like_central"/>
</dbReference>
<feature type="domain" description="tRNA-specific 2-thiouridylase MnmA-like central" evidence="11">
    <location>
        <begin position="212"/>
        <end position="272"/>
    </location>
</feature>
<keyword evidence="7 9" id="KW-1015">Disulfide bond</keyword>
<dbReference type="InterPro" id="IPR046885">
    <property type="entry name" value="MnmA-like_C"/>
</dbReference>
<dbReference type="PANTHER" id="PTHR11933:SF5">
    <property type="entry name" value="MITOCHONDRIAL TRNA-SPECIFIC 2-THIOURIDYLASE 1"/>
    <property type="match status" value="1"/>
</dbReference>
<evidence type="ECO:0000256" key="5">
    <source>
        <dbReference type="ARBA" id="ARBA00022840"/>
    </source>
</evidence>
<sequence>MRVLVAMSGGVDSSVVAGLMARAGHEVIGATLQLYDQGRSLARGRTCCAGSDIDDARRAAATLGIAHYVIDAEARFAETVIGRFADAYAQGETPVPCIACNQGVKFTDLLGMARELGCDAMATGHYVRRVDGPGGAELHRPRDAARDQSWFLAATTRDQLDYLRFPLGDYPDKATVRAEAAGLGLDIADKPDSQDICFVPDGDYAALVGRHRPEALEGGEIVDREGRVLGHHEGIARYTIGQGRRLGPAAMVAGERQAVIEVDAPRRRIVVGPRGHAGRDRLALRAMNWLIPVPPATGLEAEVQLRANETPRPARIVPGDGGAAEVELAEPALAAPGQACVIYAGGRVLGGGFIAAAPPAGLTRSTT</sequence>
<keyword evidence="5 9" id="KW-0067">ATP-binding</keyword>
<evidence type="ECO:0000256" key="9">
    <source>
        <dbReference type="HAMAP-Rule" id="MF_00144"/>
    </source>
</evidence>
<comment type="similarity">
    <text evidence="9">Belongs to the MnmA/TRMU family.</text>
</comment>
<comment type="caution">
    <text evidence="9">Lacks conserved residue(s) required for the propagation of feature annotation.</text>
</comment>
<keyword evidence="3 9" id="KW-0819">tRNA processing</keyword>
<dbReference type="GO" id="GO:0005524">
    <property type="term" value="F:ATP binding"/>
    <property type="evidence" value="ECO:0007669"/>
    <property type="project" value="UniProtKB-KW"/>
</dbReference>
<gene>
    <name evidence="9" type="primary">mnmA</name>
    <name evidence="12" type="ORF">FHR90_000906</name>
</gene>
<evidence type="ECO:0000256" key="3">
    <source>
        <dbReference type="ARBA" id="ARBA00022694"/>
    </source>
</evidence>
<comment type="catalytic activity">
    <reaction evidence="8 9">
        <text>S-sulfanyl-L-cysteinyl-[protein] + uridine(34) in tRNA + AH2 + ATP = 2-thiouridine(34) in tRNA + L-cysteinyl-[protein] + A + AMP + diphosphate + H(+)</text>
        <dbReference type="Rhea" id="RHEA:47032"/>
        <dbReference type="Rhea" id="RHEA-COMP:10131"/>
        <dbReference type="Rhea" id="RHEA-COMP:11726"/>
        <dbReference type="Rhea" id="RHEA-COMP:11727"/>
        <dbReference type="Rhea" id="RHEA-COMP:11728"/>
        <dbReference type="ChEBI" id="CHEBI:13193"/>
        <dbReference type="ChEBI" id="CHEBI:15378"/>
        <dbReference type="ChEBI" id="CHEBI:17499"/>
        <dbReference type="ChEBI" id="CHEBI:29950"/>
        <dbReference type="ChEBI" id="CHEBI:30616"/>
        <dbReference type="ChEBI" id="CHEBI:33019"/>
        <dbReference type="ChEBI" id="CHEBI:61963"/>
        <dbReference type="ChEBI" id="CHEBI:65315"/>
        <dbReference type="ChEBI" id="CHEBI:87170"/>
        <dbReference type="ChEBI" id="CHEBI:456215"/>
        <dbReference type="EC" id="2.8.1.13"/>
    </reaction>
</comment>
<feature type="site" description="Interaction with tRNA" evidence="9">
    <location>
        <position position="125"/>
    </location>
</feature>
<dbReference type="Pfam" id="PF03054">
    <property type="entry name" value="tRNA_Me_trans"/>
    <property type="match status" value="1"/>
</dbReference>
<dbReference type="Proteomes" id="UP000557688">
    <property type="component" value="Unassembled WGS sequence"/>
</dbReference>
<protein>
    <recommendedName>
        <fullName evidence="9">tRNA-specific 2-thiouridylase MnmA</fullName>
        <ecNumber evidence="9">2.8.1.13</ecNumber>
    </recommendedName>
</protein>
<comment type="function">
    <text evidence="9">Catalyzes the 2-thiolation of uridine at the wobble position (U34) of tRNA, leading to the formation of s(2)U34.</text>
</comment>
<dbReference type="InterPro" id="IPR004506">
    <property type="entry name" value="MnmA-like"/>
</dbReference>
<keyword evidence="13" id="KW-1185">Reference proteome</keyword>
<dbReference type="NCBIfam" id="TIGR00420">
    <property type="entry name" value="trmU"/>
    <property type="match status" value="1"/>
</dbReference>
<accession>A0A839US62</accession>
<dbReference type="GO" id="GO:0002143">
    <property type="term" value="P:tRNA wobble position uridine thiolation"/>
    <property type="evidence" value="ECO:0007669"/>
    <property type="project" value="TreeGrafter"/>
</dbReference>
<comment type="caution">
    <text evidence="12">The sequence shown here is derived from an EMBL/GenBank/DDBJ whole genome shotgun (WGS) entry which is preliminary data.</text>
</comment>
<feature type="binding site" evidence="9">
    <location>
        <begin position="6"/>
        <end position="13"/>
    </location>
    <ligand>
        <name>ATP</name>
        <dbReference type="ChEBI" id="CHEBI:30616"/>
    </ligand>
</feature>
<organism evidence="12 13">
    <name type="scientific">Endobacter medicaginis</name>
    <dbReference type="NCBI Taxonomy" id="1181271"/>
    <lineage>
        <taxon>Bacteria</taxon>
        <taxon>Pseudomonadati</taxon>
        <taxon>Pseudomonadota</taxon>
        <taxon>Alphaproteobacteria</taxon>
        <taxon>Acetobacterales</taxon>
        <taxon>Acetobacteraceae</taxon>
        <taxon>Endobacter</taxon>
    </lineage>
</organism>
<keyword evidence="2 9" id="KW-0808">Transferase</keyword>
<dbReference type="RefSeq" id="WP_183274828.1">
    <property type="nucleotide sequence ID" value="NZ_JACHXV010000003.1"/>
</dbReference>
<evidence type="ECO:0000259" key="10">
    <source>
        <dbReference type="Pfam" id="PF20258"/>
    </source>
</evidence>
<dbReference type="Gene3D" id="3.40.50.620">
    <property type="entry name" value="HUPs"/>
    <property type="match status" value="1"/>
</dbReference>
<feature type="binding site" evidence="9">
    <location>
        <position position="32"/>
    </location>
    <ligand>
        <name>ATP</name>
        <dbReference type="ChEBI" id="CHEBI:30616"/>
    </ligand>
</feature>
<dbReference type="GO" id="GO:0000049">
    <property type="term" value="F:tRNA binding"/>
    <property type="evidence" value="ECO:0007669"/>
    <property type="project" value="UniProtKB-KW"/>
</dbReference>
<dbReference type="GO" id="GO:0005737">
    <property type="term" value="C:cytoplasm"/>
    <property type="evidence" value="ECO:0007669"/>
    <property type="project" value="UniProtKB-SubCell"/>
</dbReference>
<reference evidence="12 13" key="1">
    <citation type="submission" date="2020-08" db="EMBL/GenBank/DDBJ databases">
        <title>Genomic Encyclopedia of Type Strains, Phase III (KMG-III): the genomes of soil and plant-associated and newly described type strains.</title>
        <authorList>
            <person name="Whitman W."/>
        </authorList>
    </citation>
    <scope>NUCLEOTIDE SEQUENCE [LARGE SCALE GENOMIC DNA]</scope>
    <source>
        <strain evidence="12 13">CECT 8088</strain>
    </source>
</reference>
<feature type="disulfide bond" description="Alternate" evidence="9">
    <location>
        <begin position="100"/>
        <end position="197"/>
    </location>
</feature>
<evidence type="ECO:0000256" key="2">
    <source>
        <dbReference type="ARBA" id="ARBA00022679"/>
    </source>
</evidence>
<keyword evidence="9" id="KW-0963">Cytoplasm</keyword>
<dbReference type="CDD" id="cd01998">
    <property type="entry name" value="MnmA_TRMU-like"/>
    <property type="match status" value="1"/>
</dbReference>
<dbReference type="GO" id="GO:0103016">
    <property type="term" value="F:tRNA-uridine 2-sulfurtransferase activity"/>
    <property type="evidence" value="ECO:0007669"/>
    <property type="project" value="UniProtKB-EC"/>
</dbReference>
<comment type="subcellular location">
    <subcellularLocation>
        <location evidence="9">Cytoplasm</location>
    </subcellularLocation>
</comment>
<dbReference type="PANTHER" id="PTHR11933">
    <property type="entry name" value="TRNA 5-METHYLAMINOMETHYL-2-THIOURIDYLATE -METHYLTRANSFERASE"/>
    <property type="match status" value="1"/>
</dbReference>
<evidence type="ECO:0000256" key="1">
    <source>
        <dbReference type="ARBA" id="ARBA00022555"/>
    </source>
</evidence>
<feature type="binding site" evidence="9">
    <location>
        <position position="124"/>
    </location>
    <ligand>
        <name>ATP</name>
        <dbReference type="ChEBI" id="CHEBI:30616"/>
    </ligand>
</feature>
<dbReference type="SUPFAM" id="SSF52402">
    <property type="entry name" value="Adenine nucleotide alpha hydrolases-like"/>
    <property type="match status" value="1"/>
</dbReference>
<dbReference type="AlphaFoldDB" id="A0A839US62"/>
<feature type="domain" description="tRNA-specific 2-thiouridylase MnmA-like C-terminal" evidence="10">
    <location>
        <begin position="280"/>
        <end position="354"/>
    </location>
</feature>
<dbReference type="InterPro" id="IPR023382">
    <property type="entry name" value="MnmA-like_central_sf"/>
</dbReference>